<dbReference type="PROSITE" id="PS01124">
    <property type="entry name" value="HTH_ARAC_FAMILY_2"/>
    <property type="match status" value="1"/>
</dbReference>
<accession>A0ABS3LZY1</accession>
<dbReference type="SUPFAM" id="SSF46689">
    <property type="entry name" value="Homeodomain-like"/>
    <property type="match status" value="1"/>
</dbReference>
<dbReference type="InterPro" id="IPR009057">
    <property type="entry name" value="Homeodomain-like_sf"/>
</dbReference>
<evidence type="ECO:0000313" key="5">
    <source>
        <dbReference type="EMBL" id="MBO1361480.1"/>
    </source>
</evidence>
<keyword evidence="3" id="KW-0804">Transcription</keyword>
<evidence type="ECO:0000256" key="2">
    <source>
        <dbReference type="ARBA" id="ARBA00023125"/>
    </source>
</evidence>
<dbReference type="Gene3D" id="1.10.10.60">
    <property type="entry name" value="Homeodomain-like"/>
    <property type="match status" value="1"/>
</dbReference>
<dbReference type="Gene3D" id="2.60.120.10">
    <property type="entry name" value="Jelly Rolls"/>
    <property type="match status" value="1"/>
</dbReference>
<sequence>MPRKPDIPNFLTYGVDQKTDDIGFVHVEKVMDRKLIHNGHVPAHRHEQIFQLCLWTSGSGVYAVEDRLIEFQAPMFLFIPARVVHGFDVSSVSDAIVFSLANSYTDSDPLFKSAAARLPLVLGVPEGAPPTPLMASLMQVGYERYKSAPQTSQSVIRGIAIAVFGEAVSLTNATGGHDGSSAAARIRYLIEERFREPWTVNDYANELALTPYQINNAAQIAFGQSLKRLIIDRRLLESKRLLAFTIRPIEAIAAEIGIPDAAYFSRFFHTSCGFSPREWRRRWAENAKSGPLAAASENTLT</sequence>
<gene>
    <name evidence="5" type="ORF">J2D73_16970</name>
</gene>
<keyword evidence="6" id="KW-1185">Reference proteome</keyword>
<evidence type="ECO:0000259" key="4">
    <source>
        <dbReference type="PROSITE" id="PS01124"/>
    </source>
</evidence>
<dbReference type="Pfam" id="PF12833">
    <property type="entry name" value="HTH_18"/>
    <property type="match status" value="1"/>
</dbReference>
<proteinExistence type="predicted"/>
<dbReference type="SUPFAM" id="SSF51182">
    <property type="entry name" value="RmlC-like cupins"/>
    <property type="match status" value="1"/>
</dbReference>
<dbReference type="PANTHER" id="PTHR43280">
    <property type="entry name" value="ARAC-FAMILY TRANSCRIPTIONAL REGULATOR"/>
    <property type="match status" value="1"/>
</dbReference>
<keyword evidence="1" id="KW-0805">Transcription regulation</keyword>
<dbReference type="EMBL" id="JAFVMF010000023">
    <property type="protein sequence ID" value="MBO1361480.1"/>
    <property type="molecule type" value="Genomic_DNA"/>
</dbReference>
<evidence type="ECO:0000256" key="3">
    <source>
        <dbReference type="ARBA" id="ARBA00023163"/>
    </source>
</evidence>
<dbReference type="RefSeq" id="WP_207883253.1">
    <property type="nucleotide sequence ID" value="NZ_JAFVMF010000023.1"/>
</dbReference>
<reference evidence="5 6" key="1">
    <citation type="submission" date="2021-03" db="EMBL/GenBank/DDBJ databases">
        <title>The complete genome sequence of Acetobacter sacchari TBRC 11175.</title>
        <authorList>
            <person name="Charoenyingcharoen P."/>
            <person name="Yukphan P."/>
        </authorList>
    </citation>
    <scope>NUCLEOTIDE SEQUENCE [LARGE SCALE GENOMIC DNA]</scope>
    <source>
        <strain evidence="5 6">TBRC 11175</strain>
    </source>
</reference>
<name>A0ABS3LZY1_9PROT</name>
<protein>
    <submittedName>
        <fullName evidence="5">Helix-turn-helix domain-containing protein</fullName>
    </submittedName>
</protein>
<dbReference type="InterPro" id="IPR014710">
    <property type="entry name" value="RmlC-like_jellyroll"/>
</dbReference>
<dbReference type="InterPro" id="IPR018060">
    <property type="entry name" value="HTH_AraC"/>
</dbReference>
<comment type="caution">
    <text evidence="5">The sequence shown here is derived from an EMBL/GenBank/DDBJ whole genome shotgun (WGS) entry which is preliminary data.</text>
</comment>
<dbReference type="InterPro" id="IPR011051">
    <property type="entry name" value="RmlC_Cupin_sf"/>
</dbReference>
<dbReference type="PANTHER" id="PTHR43280:SF19">
    <property type="entry name" value="4-HYDROXYPHENYLACETATE CATABOLISM PROTEIN"/>
    <property type="match status" value="1"/>
</dbReference>
<organism evidence="5 6">
    <name type="scientific">Acetobacter sacchari</name>
    <dbReference type="NCBI Taxonomy" id="2661687"/>
    <lineage>
        <taxon>Bacteria</taxon>
        <taxon>Pseudomonadati</taxon>
        <taxon>Pseudomonadota</taxon>
        <taxon>Alphaproteobacteria</taxon>
        <taxon>Acetobacterales</taxon>
        <taxon>Acetobacteraceae</taxon>
        <taxon>Acetobacter</taxon>
    </lineage>
</organism>
<evidence type="ECO:0000256" key="1">
    <source>
        <dbReference type="ARBA" id="ARBA00023015"/>
    </source>
</evidence>
<keyword evidence="2" id="KW-0238">DNA-binding</keyword>
<feature type="domain" description="HTH araC/xylS-type" evidence="4">
    <location>
        <begin position="184"/>
        <end position="282"/>
    </location>
</feature>
<dbReference type="Proteomes" id="UP000664771">
    <property type="component" value="Unassembled WGS sequence"/>
</dbReference>
<evidence type="ECO:0000313" key="6">
    <source>
        <dbReference type="Proteomes" id="UP000664771"/>
    </source>
</evidence>
<dbReference type="SMART" id="SM00342">
    <property type="entry name" value="HTH_ARAC"/>
    <property type="match status" value="1"/>
</dbReference>